<keyword evidence="3" id="KW-1185">Reference proteome</keyword>
<organism evidence="2 3">
    <name type="scientific">Hymenobacter jeongseonensis</name>
    <dbReference type="NCBI Taxonomy" id="2791027"/>
    <lineage>
        <taxon>Bacteria</taxon>
        <taxon>Pseudomonadati</taxon>
        <taxon>Bacteroidota</taxon>
        <taxon>Cytophagia</taxon>
        <taxon>Cytophagales</taxon>
        <taxon>Hymenobacteraceae</taxon>
        <taxon>Hymenobacter</taxon>
    </lineage>
</organism>
<keyword evidence="1" id="KW-0472">Membrane</keyword>
<gene>
    <name evidence="2" type="ORF">I2I05_00255</name>
</gene>
<reference evidence="2 3" key="1">
    <citation type="submission" date="2020-11" db="EMBL/GenBank/DDBJ databases">
        <authorList>
            <person name="Kim M.K."/>
        </authorList>
    </citation>
    <scope>NUCLEOTIDE SEQUENCE [LARGE SCALE GENOMIC DNA]</scope>
    <source>
        <strain evidence="2 3">BT683</strain>
    </source>
</reference>
<keyword evidence="1" id="KW-1133">Transmembrane helix</keyword>
<comment type="caution">
    <text evidence="2">The sequence shown here is derived from an EMBL/GenBank/DDBJ whole genome shotgun (WGS) entry which is preliminary data.</text>
</comment>
<evidence type="ECO:0008006" key="4">
    <source>
        <dbReference type="Google" id="ProtNLM"/>
    </source>
</evidence>
<protein>
    <recommendedName>
        <fullName evidence="4">FeoB-associated Cys-rich membrane protein</fullName>
    </recommendedName>
</protein>
<accession>A0ABS0IBU2</accession>
<keyword evidence="1" id="KW-0812">Transmembrane</keyword>
<proteinExistence type="predicted"/>
<evidence type="ECO:0000313" key="2">
    <source>
        <dbReference type="EMBL" id="MBF9235815.1"/>
    </source>
</evidence>
<dbReference type="EMBL" id="JADQDQ010000001">
    <property type="protein sequence ID" value="MBF9235815.1"/>
    <property type="molecule type" value="Genomic_DNA"/>
</dbReference>
<sequence>MLLLALTSVEIQYFLIGALFVAAAFYVGRIFWRVFFSKTAAGCAKGCGGACGSLDVDQLQRTIEARAAAHTGR</sequence>
<dbReference type="RefSeq" id="WP_196280218.1">
    <property type="nucleotide sequence ID" value="NZ_JADQDQ010000001.1"/>
</dbReference>
<evidence type="ECO:0000256" key="1">
    <source>
        <dbReference type="SAM" id="Phobius"/>
    </source>
</evidence>
<dbReference type="Proteomes" id="UP000597617">
    <property type="component" value="Unassembled WGS sequence"/>
</dbReference>
<name>A0ABS0IBU2_9BACT</name>
<evidence type="ECO:0000313" key="3">
    <source>
        <dbReference type="Proteomes" id="UP000597617"/>
    </source>
</evidence>
<feature type="transmembrane region" description="Helical" evidence="1">
    <location>
        <begin position="12"/>
        <end position="32"/>
    </location>
</feature>